<evidence type="ECO:0000256" key="1">
    <source>
        <dbReference type="SAM" id="Phobius"/>
    </source>
</evidence>
<feature type="domain" description="Htaa" evidence="3">
    <location>
        <begin position="55"/>
        <end position="220"/>
    </location>
</feature>
<dbReference type="Proteomes" id="UP000309893">
    <property type="component" value="Unassembled WGS sequence"/>
</dbReference>
<dbReference type="AlphaFoldDB" id="A0A4S2D3R3"/>
<evidence type="ECO:0000313" key="5">
    <source>
        <dbReference type="Proteomes" id="UP000309893"/>
    </source>
</evidence>
<dbReference type="Pfam" id="PF04213">
    <property type="entry name" value="HtaA"/>
    <property type="match status" value="1"/>
</dbReference>
<evidence type="ECO:0000256" key="2">
    <source>
        <dbReference type="SAM" id="SignalP"/>
    </source>
</evidence>
<protein>
    <recommendedName>
        <fullName evidence="3">Htaa domain-containing protein</fullName>
    </recommendedName>
</protein>
<dbReference type="EMBL" id="SRYO01000006">
    <property type="protein sequence ID" value="TGY36198.1"/>
    <property type="molecule type" value="Genomic_DNA"/>
</dbReference>
<name>A0A4S2D3R3_9MICO</name>
<keyword evidence="2" id="KW-0732">Signal</keyword>
<accession>A0A4S2D3R3</accession>
<gene>
    <name evidence="4" type="ORF">E5344_10505</name>
</gene>
<feature type="transmembrane region" description="Helical" evidence="1">
    <location>
        <begin position="259"/>
        <end position="280"/>
    </location>
</feature>
<dbReference type="OrthoDB" id="7210788at2"/>
<feature type="signal peptide" evidence="2">
    <location>
        <begin position="1"/>
        <end position="39"/>
    </location>
</feature>
<organism evidence="4 5">
    <name type="scientific">Microbacterium laevaniformans</name>
    <dbReference type="NCBI Taxonomy" id="36807"/>
    <lineage>
        <taxon>Bacteria</taxon>
        <taxon>Bacillati</taxon>
        <taxon>Actinomycetota</taxon>
        <taxon>Actinomycetes</taxon>
        <taxon>Micrococcales</taxon>
        <taxon>Microbacteriaceae</taxon>
        <taxon>Microbacterium</taxon>
    </lineage>
</organism>
<sequence>MIGPGRRPIGAPVRPAPLARSAAIALLAVVAAVSPAVPAAATGEADPADCTVTSASLTWGFKESFRSYISGSIARGGWETVDGATYTTPAFHWSAGTGTVAPDGTVGAVSFPGGIRFTGHDGLLDTTVAHPTLELSAGGARLLLDVAGVSMENAMAGDGTVDTVTQAPFVTVDAAAIEYMRAGDVVTVSATDAATAVTEEGFAAFGSYPAGTAFDPLTFSVTARCPASTPTAEVEPVALAESGTDDAALAASREPSAPVGAIAGAAAAVVAAAAATLLLVRRRRNRGGAEGEGS</sequence>
<proteinExistence type="predicted"/>
<evidence type="ECO:0000313" key="4">
    <source>
        <dbReference type="EMBL" id="TGY36198.1"/>
    </source>
</evidence>
<dbReference type="InterPro" id="IPR007331">
    <property type="entry name" value="Htaa"/>
</dbReference>
<keyword evidence="1" id="KW-0472">Membrane</keyword>
<feature type="chain" id="PRO_5038634250" description="Htaa domain-containing protein" evidence="2">
    <location>
        <begin position="40"/>
        <end position="294"/>
    </location>
</feature>
<keyword evidence="1" id="KW-0812">Transmembrane</keyword>
<reference evidence="4 5" key="1">
    <citation type="submission" date="2019-04" db="EMBL/GenBank/DDBJ databases">
        <title>Microbes associate with the intestines of laboratory mice.</title>
        <authorList>
            <person name="Navarre W."/>
            <person name="Wong E."/>
            <person name="Huang K."/>
            <person name="Tropini C."/>
            <person name="Ng K."/>
            <person name="Yu B."/>
        </authorList>
    </citation>
    <scope>NUCLEOTIDE SEQUENCE [LARGE SCALE GENOMIC DNA]</scope>
    <source>
        <strain evidence="4 5">NM46_B2-13</strain>
    </source>
</reference>
<evidence type="ECO:0000259" key="3">
    <source>
        <dbReference type="Pfam" id="PF04213"/>
    </source>
</evidence>
<keyword evidence="1" id="KW-1133">Transmembrane helix</keyword>
<comment type="caution">
    <text evidence="4">The sequence shown here is derived from an EMBL/GenBank/DDBJ whole genome shotgun (WGS) entry which is preliminary data.</text>
</comment>